<keyword evidence="9" id="KW-1185">Reference proteome</keyword>
<keyword evidence="4 6" id="KW-0472">Membrane</keyword>
<dbReference type="FunCoup" id="A0A3N4LZU7">
    <property type="interactions" value="4"/>
</dbReference>
<keyword evidence="3 6" id="KW-1133">Transmembrane helix</keyword>
<feature type="region of interest" description="Disordered" evidence="5">
    <location>
        <begin position="1"/>
        <end position="47"/>
    </location>
</feature>
<dbReference type="InterPro" id="IPR023244">
    <property type="entry name" value="Brefeldin_A-sensitivity_4"/>
</dbReference>
<dbReference type="InterPro" id="IPR052430">
    <property type="entry name" value="IVT-Associated"/>
</dbReference>
<feature type="transmembrane region" description="Helical" evidence="6">
    <location>
        <begin position="280"/>
        <end position="297"/>
    </location>
</feature>
<name>A0A3N4LZU7_9PEZI</name>
<dbReference type="GO" id="GO:0016020">
    <property type="term" value="C:membrane"/>
    <property type="evidence" value="ECO:0007669"/>
    <property type="project" value="UniProtKB-SubCell"/>
</dbReference>
<feature type="transmembrane region" description="Helical" evidence="6">
    <location>
        <begin position="842"/>
        <end position="863"/>
    </location>
</feature>
<evidence type="ECO:0000256" key="4">
    <source>
        <dbReference type="ARBA" id="ARBA00023136"/>
    </source>
</evidence>
<keyword evidence="2 6" id="KW-0812">Transmembrane</keyword>
<dbReference type="PANTHER" id="PTHR47804">
    <property type="entry name" value="60S RIBOSOMAL PROTEIN L19"/>
    <property type="match status" value="1"/>
</dbReference>
<evidence type="ECO:0000313" key="8">
    <source>
        <dbReference type="EMBL" id="RPB28446.1"/>
    </source>
</evidence>
<evidence type="ECO:0000256" key="2">
    <source>
        <dbReference type="ARBA" id="ARBA00022692"/>
    </source>
</evidence>
<evidence type="ECO:0000256" key="6">
    <source>
        <dbReference type="SAM" id="Phobius"/>
    </source>
</evidence>
<dbReference type="PANTHER" id="PTHR47804:SF3">
    <property type="entry name" value="PROTEIN BRE4"/>
    <property type="match status" value="1"/>
</dbReference>
<dbReference type="OrthoDB" id="1924968at2759"/>
<sequence length="934" mass="103877">MASGGPETPPPHPAGLSPEEPRRRFPKHVQLDLSSRPDRTWGSGSSIQLRSYSQSPFRSYRSSGAVTPTYRQSGAVTPNSHWSPRASVSSINLQHLLEKLELDQYDTYGVEEHRDGFFDASFFRPLQSAPNPEATITPQSNTQRPYFPKVINACASVLKDFLQAAFWTHQGVNAAKSLLAYLICYYLCLIPTVQKWLGNYSYFATISVLLNHSGRTIGAQLDGLVLCILGASVGMGWGCMALELSDRIGPLKDRREGLLEAFLIIFAAVVGLLRSTLVRLYQALMSAGLAVFFMCLADSDQEHWDKKKIREFAVPFLVGQAVCLTVNVIVFPEAGGREVAVALHNALISALEGLRLPREPSPEMRRDLNMQLVNLSEAFRDMRMELTISRWAPFDISQLRNTLQATIRDLMAVDPAPTLFETVSPLAPSSPSGSSRGDDSEHIAIDIDTPANERIDPLSEAQLSALELVKKTLGDPARKLIDAMSQSLAACDVELMNIGGYRKLSISSHITCNASIKAIHQRLNASMIAFDEADISLIGHPLLPRMYSKHPELVQIFLFVHPLRQTADSVEALVKKVIDMASSPKATRVKICLPSYPWKKSLYRTNPQVRHDRGGVTANCYFRSKEECDRLLDSGTSQSHSASALDKTKGFSAIEVEHTTTRYQVWKVTHRLQGFEARFAIKLAAVTTLLSLPVLLDSSQKWYNRNSGWWAVITAWFMMHPRVGGNAQDLIVRTVAATIGAAWGGLAYAASHGNPYVMAVFATIYMFPAFYRFTTSLHPRSGLMACLSFSVVSLTAYNCHGFPSAAQIAWTRGLAIVVGICAAVVLNWCIWPFVARHELRKAISAMMLNLAITYSGIVARFIYHEEGMNPTGEDVERSSMIDEKLREMFVRIRELFEMTTHEIRLRGPFNPTPYGVLIDCLERFFEHLVQEHCA</sequence>
<evidence type="ECO:0000256" key="5">
    <source>
        <dbReference type="SAM" id="MobiDB-lite"/>
    </source>
</evidence>
<accession>A0A3N4LZU7</accession>
<feature type="transmembrane region" description="Helical" evidence="6">
    <location>
        <begin position="809"/>
        <end position="830"/>
    </location>
</feature>
<dbReference type="STRING" id="1051890.A0A3N4LZU7"/>
<feature type="transmembrane region" description="Helical" evidence="6">
    <location>
        <begin position="781"/>
        <end position="797"/>
    </location>
</feature>
<feature type="transmembrane region" description="Helical" evidence="6">
    <location>
        <begin position="756"/>
        <end position="774"/>
    </location>
</feature>
<proteinExistence type="predicted"/>
<comment type="subcellular location">
    <subcellularLocation>
        <location evidence="1">Membrane</location>
        <topology evidence="1">Multi-pass membrane protein</topology>
    </subcellularLocation>
</comment>
<dbReference type="Proteomes" id="UP000267821">
    <property type="component" value="Unassembled WGS sequence"/>
</dbReference>
<reference evidence="8 9" key="1">
    <citation type="journal article" date="2018" name="Nat. Ecol. Evol.">
        <title>Pezizomycetes genomes reveal the molecular basis of ectomycorrhizal truffle lifestyle.</title>
        <authorList>
            <person name="Murat C."/>
            <person name="Payen T."/>
            <person name="Noel B."/>
            <person name="Kuo A."/>
            <person name="Morin E."/>
            <person name="Chen J."/>
            <person name="Kohler A."/>
            <person name="Krizsan K."/>
            <person name="Balestrini R."/>
            <person name="Da Silva C."/>
            <person name="Montanini B."/>
            <person name="Hainaut M."/>
            <person name="Levati E."/>
            <person name="Barry K.W."/>
            <person name="Belfiori B."/>
            <person name="Cichocki N."/>
            <person name="Clum A."/>
            <person name="Dockter R.B."/>
            <person name="Fauchery L."/>
            <person name="Guy J."/>
            <person name="Iotti M."/>
            <person name="Le Tacon F."/>
            <person name="Lindquist E.A."/>
            <person name="Lipzen A."/>
            <person name="Malagnac F."/>
            <person name="Mello A."/>
            <person name="Molinier V."/>
            <person name="Miyauchi S."/>
            <person name="Poulain J."/>
            <person name="Riccioni C."/>
            <person name="Rubini A."/>
            <person name="Sitrit Y."/>
            <person name="Splivallo R."/>
            <person name="Traeger S."/>
            <person name="Wang M."/>
            <person name="Zifcakova L."/>
            <person name="Wipf D."/>
            <person name="Zambonelli A."/>
            <person name="Paolocci F."/>
            <person name="Nowrousian M."/>
            <person name="Ottonello S."/>
            <person name="Baldrian P."/>
            <person name="Spatafora J.W."/>
            <person name="Henrissat B."/>
            <person name="Nagy L.G."/>
            <person name="Aury J.M."/>
            <person name="Wincker P."/>
            <person name="Grigoriev I.V."/>
            <person name="Bonfante P."/>
            <person name="Martin F.M."/>
        </authorList>
    </citation>
    <scope>NUCLEOTIDE SEQUENCE [LARGE SCALE GENOMIC DNA]</scope>
    <source>
        <strain evidence="8 9">ATCC MYA-4762</strain>
    </source>
</reference>
<protein>
    <recommendedName>
        <fullName evidence="7">Integral membrane bound transporter domain-containing protein</fullName>
    </recommendedName>
</protein>
<evidence type="ECO:0000259" key="7">
    <source>
        <dbReference type="Pfam" id="PF13515"/>
    </source>
</evidence>
<evidence type="ECO:0000313" key="9">
    <source>
        <dbReference type="Proteomes" id="UP000267821"/>
    </source>
</evidence>
<dbReference type="InParanoid" id="A0A3N4LZU7"/>
<dbReference type="InterPro" id="IPR049453">
    <property type="entry name" value="Memb_transporter_dom"/>
</dbReference>
<feature type="transmembrane region" description="Helical" evidence="6">
    <location>
        <begin position="257"/>
        <end position="274"/>
    </location>
</feature>
<dbReference type="AlphaFoldDB" id="A0A3N4LZU7"/>
<gene>
    <name evidence="8" type="ORF">L211DRAFT_833409</name>
</gene>
<feature type="transmembrane region" description="Helical" evidence="6">
    <location>
        <begin position="730"/>
        <end position="750"/>
    </location>
</feature>
<evidence type="ECO:0000256" key="3">
    <source>
        <dbReference type="ARBA" id="ARBA00022989"/>
    </source>
</evidence>
<dbReference type="EMBL" id="ML121529">
    <property type="protein sequence ID" value="RPB28446.1"/>
    <property type="molecule type" value="Genomic_DNA"/>
</dbReference>
<dbReference type="PRINTS" id="PR02047">
    <property type="entry name" value="BREFELDNASP4"/>
</dbReference>
<dbReference type="Pfam" id="PF13515">
    <property type="entry name" value="FUSC_2"/>
    <property type="match status" value="1"/>
</dbReference>
<evidence type="ECO:0000256" key="1">
    <source>
        <dbReference type="ARBA" id="ARBA00004141"/>
    </source>
</evidence>
<organism evidence="8 9">
    <name type="scientific">Terfezia boudieri ATCC MYA-4762</name>
    <dbReference type="NCBI Taxonomy" id="1051890"/>
    <lineage>
        <taxon>Eukaryota</taxon>
        <taxon>Fungi</taxon>
        <taxon>Dikarya</taxon>
        <taxon>Ascomycota</taxon>
        <taxon>Pezizomycotina</taxon>
        <taxon>Pezizomycetes</taxon>
        <taxon>Pezizales</taxon>
        <taxon>Pezizaceae</taxon>
        <taxon>Terfezia</taxon>
    </lineage>
</organism>
<feature type="domain" description="Integral membrane bound transporter" evidence="7">
    <location>
        <begin position="702"/>
        <end position="825"/>
    </location>
</feature>